<dbReference type="SMART" id="SM00909">
    <property type="entry name" value="Germane"/>
    <property type="match status" value="1"/>
</dbReference>
<dbReference type="GeneID" id="92814591"/>
<dbReference type="InterPro" id="IPR059026">
    <property type="entry name" value="LpqB_N"/>
</dbReference>
<dbReference type="Pfam" id="PF25976">
    <property type="entry name" value="LpqB_N"/>
    <property type="match status" value="1"/>
</dbReference>
<evidence type="ECO:0000259" key="1">
    <source>
        <dbReference type="SMART" id="SM00909"/>
    </source>
</evidence>
<organism evidence="2 5">
    <name type="scientific">Actinotignum timonense</name>
    <dbReference type="NCBI Taxonomy" id="1870995"/>
    <lineage>
        <taxon>Bacteria</taxon>
        <taxon>Bacillati</taxon>
        <taxon>Actinomycetota</taxon>
        <taxon>Actinomycetes</taxon>
        <taxon>Actinomycetales</taxon>
        <taxon>Actinomycetaceae</taxon>
        <taxon>Actinotignum</taxon>
    </lineage>
</organism>
<reference evidence="2 4" key="1">
    <citation type="submission" date="2023-10" db="EMBL/GenBank/DDBJ databases">
        <title>Whole Genome based description of the genera Actinobaculum and Actinotignum reveals a complex phylogenetic relationship within the species included in the genus Actinotignum.</title>
        <authorList>
            <person name="Jensen C.S."/>
            <person name="Dargis R."/>
            <person name="Kemp M."/>
            <person name="Christensen J.J."/>
        </authorList>
    </citation>
    <scope>NUCLEOTIDE SEQUENCE</scope>
    <source>
        <strain evidence="3 4">SLA_B089</strain>
        <strain evidence="2">SLA_B245</strain>
    </source>
</reference>
<dbReference type="EMBL" id="JAWNFY010000006">
    <property type="protein sequence ID" value="MDY5146033.1"/>
    <property type="molecule type" value="Genomic_DNA"/>
</dbReference>
<proteinExistence type="predicted"/>
<protein>
    <submittedName>
        <fullName evidence="2">LpqB family beta-propeller domain-containing protein</fullName>
    </submittedName>
</protein>
<accession>A0AAW9HMJ4</accession>
<dbReference type="Proteomes" id="UP001288320">
    <property type="component" value="Unassembled WGS sequence"/>
</dbReference>
<dbReference type="Pfam" id="PF10646">
    <property type="entry name" value="Germane"/>
    <property type="match status" value="1"/>
</dbReference>
<feature type="domain" description="GerMN" evidence="1">
    <location>
        <begin position="210"/>
        <end position="301"/>
    </location>
</feature>
<dbReference type="EMBL" id="JAWNFV010000008">
    <property type="protein sequence ID" value="MDY5140667.1"/>
    <property type="molecule type" value="Genomic_DNA"/>
</dbReference>
<sequence>MNTQVLKKAGRGRALAVLLSVVILALAGCGRLPRSGPVNEASVPPTEEAVFGLTPAGPATGASPEEVIRGFLLAGSSGAGDDYATARQFLTKEAGRTWNPRSQVRVYPNSQNISPTQREDGTYVISVTAQGTVDTGGRYTEASTDAIHSTTFKLDRNASGEWRIAELEDGIMMTDSLFASMYVRTPLYFIGPGSDTMVPDLRFYPRMTFISSTIAGLLAGPSPWLADAVHSEIPTSLRMASSPKLESGVLTLDVTAEISTLSRESQARAVQQIQRSFTGQSVVPVHSVNITVSGEPLDTIAIADLPTYPYGAYDLTVLENNRPYKVEEGKTRPVFSSGVFDDIQVARMAGNYSDSVASYALLTAQRDALVRVGSDGFQPFTMVRGERLVEPSYDYWGWVWTSETDNKGVVLAAADDGRVRELTAPFLKGARIREVRASREGARLLIVAQVGDTVQMLIAPIQRDARHEPTALGDPLEVGQRLADVSSVAWISSTDIAVLGRATAGTDPLIFAVRVGGPMERLNVTPYPGSVRLTAGRGEQSIVVLTDQQVVATRDGGAWRPVATGVTDIVLPG</sequence>
<evidence type="ECO:0000313" key="5">
    <source>
        <dbReference type="Proteomes" id="UP001288320"/>
    </source>
</evidence>
<gene>
    <name evidence="2" type="ORF">R6G74_04990</name>
    <name evidence="3" type="ORF">R6P33_03195</name>
</gene>
<dbReference type="InterPro" id="IPR018910">
    <property type="entry name" value="LpqB_C"/>
</dbReference>
<evidence type="ECO:0000313" key="2">
    <source>
        <dbReference type="EMBL" id="MDY5140667.1"/>
    </source>
</evidence>
<dbReference type="Proteomes" id="UP001284901">
    <property type="component" value="Unassembled WGS sequence"/>
</dbReference>
<dbReference type="Pfam" id="PF10647">
    <property type="entry name" value="Gmad1"/>
    <property type="match status" value="1"/>
</dbReference>
<evidence type="ECO:0000313" key="4">
    <source>
        <dbReference type="Proteomes" id="UP001284901"/>
    </source>
</evidence>
<evidence type="ECO:0000313" key="3">
    <source>
        <dbReference type="EMBL" id="MDY5146033.1"/>
    </source>
</evidence>
<keyword evidence="4" id="KW-1185">Reference proteome</keyword>
<name>A0AAW9HMJ4_9ACTO</name>
<comment type="caution">
    <text evidence="2">The sequence shown here is derived from an EMBL/GenBank/DDBJ whole genome shotgun (WGS) entry which is preliminary data.</text>
</comment>
<dbReference type="PROSITE" id="PS51257">
    <property type="entry name" value="PROKAR_LIPOPROTEIN"/>
    <property type="match status" value="1"/>
</dbReference>
<dbReference type="RefSeq" id="WP_101595366.1">
    <property type="nucleotide sequence ID" value="NZ_CAUPFC010000019.1"/>
</dbReference>
<dbReference type="InterPro" id="IPR019606">
    <property type="entry name" value="GerMN"/>
</dbReference>
<dbReference type="AlphaFoldDB" id="A0AAW9HMJ4"/>